<keyword evidence="4 8" id="KW-0812">Transmembrane</keyword>
<comment type="function">
    <text evidence="8">Catalyzes the phospholipid dependent N-acylation of the N-terminal cysteine of apolipoprotein, the last step in lipoprotein maturation.</text>
</comment>
<dbReference type="AlphaFoldDB" id="A0A1F4TJL5"/>
<gene>
    <name evidence="8" type="primary">lnt</name>
    <name evidence="10" type="ORF">A2462_00705</name>
</gene>
<feature type="transmembrane region" description="Helical" evidence="8">
    <location>
        <begin position="82"/>
        <end position="102"/>
    </location>
</feature>
<comment type="similarity">
    <text evidence="8">Belongs to the CN hydrolase family. Apolipoprotein N-acyltransferase subfamily.</text>
</comment>
<keyword evidence="7 8" id="KW-0012">Acyltransferase</keyword>
<comment type="caution">
    <text evidence="10">The sequence shown here is derived from an EMBL/GenBank/DDBJ whole genome shotgun (WGS) entry which is preliminary data.</text>
</comment>
<evidence type="ECO:0000256" key="5">
    <source>
        <dbReference type="ARBA" id="ARBA00022989"/>
    </source>
</evidence>
<dbReference type="PANTHER" id="PTHR38686:SF1">
    <property type="entry name" value="APOLIPOPROTEIN N-ACYLTRANSFERASE"/>
    <property type="match status" value="1"/>
</dbReference>
<dbReference type="InterPro" id="IPR003010">
    <property type="entry name" value="C-N_Hydrolase"/>
</dbReference>
<dbReference type="InterPro" id="IPR036526">
    <property type="entry name" value="C-N_Hydrolase_sf"/>
</dbReference>
<dbReference type="Pfam" id="PF00795">
    <property type="entry name" value="CN_hydrolase"/>
    <property type="match status" value="1"/>
</dbReference>
<evidence type="ECO:0000256" key="6">
    <source>
        <dbReference type="ARBA" id="ARBA00023136"/>
    </source>
</evidence>
<dbReference type="Gene3D" id="3.60.110.10">
    <property type="entry name" value="Carbon-nitrogen hydrolase"/>
    <property type="match status" value="1"/>
</dbReference>
<accession>A0A1F4TJL5</accession>
<dbReference type="GO" id="GO:0042158">
    <property type="term" value="P:lipoprotein biosynthetic process"/>
    <property type="evidence" value="ECO:0007669"/>
    <property type="project" value="UniProtKB-UniRule"/>
</dbReference>
<evidence type="ECO:0000256" key="8">
    <source>
        <dbReference type="HAMAP-Rule" id="MF_01148"/>
    </source>
</evidence>
<dbReference type="GO" id="GO:0016410">
    <property type="term" value="F:N-acyltransferase activity"/>
    <property type="evidence" value="ECO:0007669"/>
    <property type="project" value="UniProtKB-UniRule"/>
</dbReference>
<evidence type="ECO:0000313" key="11">
    <source>
        <dbReference type="Proteomes" id="UP000177309"/>
    </source>
</evidence>
<keyword evidence="6 8" id="KW-0472">Membrane</keyword>
<dbReference type="Proteomes" id="UP000177309">
    <property type="component" value="Unassembled WGS sequence"/>
</dbReference>
<feature type="transmembrane region" description="Helical" evidence="8">
    <location>
        <begin position="150"/>
        <end position="178"/>
    </location>
</feature>
<dbReference type="PANTHER" id="PTHR38686">
    <property type="entry name" value="APOLIPOPROTEIN N-ACYLTRANSFERASE"/>
    <property type="match status" value="1"/>
</dbReference>
<feature type="transmembrane region" description="Helical" evidence="8">
    <location>
        <begin position="466"/>
        <end position="486"/>
    </location>
</feature>
<feature type="transmembrane region" description="Helical" evidence="8">
    <location>
        <begin position="51"/>
        <end position="70"/>
    </location>
</feature>
<evidence type="ECO:0000256" key="3">
    <source>
        <dbReference type="ARBA" id="ARBA00022679"/>
    </source>
</evidence>
<organism evidence="10 11">
    <name type="scientific">candidate division WOR-1 bacterium RIFOXYC2_FULL_41_25</name>
    <dbReference type="NCBI Taxonomy" id="1802586"/>
    <lineage>
        <taxon>Bacteria</taxon>
        <taxon>Bacillati</taxon>
        <taxon>Saganbacteria</taxon>
    </lineage>
</organism>
<comment type="pathway">
    <text evidence="8">Protein modification; lipoprotein biosynthesis (N-acyl transfer).</text>
</comment>
<proteinExistence type="inferred from homology"/>
<reference evidence="10 11" key="1">
    <citation type="journal article" date="2016" name="Nat. Commun.">
        <title>Thousands of microbial genomes shed light on interconnected biogeochemical processes in an aquifer system.</title>
        <authorList>
            <person name="Anantharaman K."/>
            <person name="Brown C.T."/>
            <person name="Hug L.A."/>
            <person name="Sharon I."/>
            <person name="Castelle C.J."/>
            <person name="Probst A.J."/>
            <person name="Thomas B.C."/>
            <person name="Singh A."/>
            <person name="Wilkins M.J."/>
            <person name="Karaoz U."/>
            <person name="Brodie E.L."/>
            <person name="Williams K.H."/>
            <person name="Hubbard S.S."/>
            <person name="Banfield J.F."/>
        </authorList>
    </citation>
    <scope>NUCLEOTIDE SEQUENCE [LARGE SCALE GENOMIC DNA]</scope>
</reference>
<evidence type="ECO:0000256" key="2">
    <source>
        <dbReference type="ARBA" id="ARBA00022475"/>
    </source>
</evidence>
<dbReference type="GO" id="GO:0005886">
    <property type="term" value="C:plasma membrane"/>
    <property type="evidence" value="ECO:0007669"/>
    <property type="project" value="UniProtKB-SubCell"/>
</dbReference>
<feature type="domain" description="CN hydrolase" evidence="9">
    <location>
        <begin position="219"/>
        <end position="454"/>
    </location>
</feature>
<comment type="catalytic activity">
    <reaction evidence="8">
        <text>N-terminal S-1,2-diacyl-sn-glyceryl-L-cysteinyl-[lipoprotein] + a glycerophospholipid = N-acyl-S-1,2-diacyl-sn-glyceryl-L-cysteinyl-[lipoprotein] + a 2-acyl-sn-glycero-3-phospholipid + H(+)</text>
        <dbReference type="Rhea" id="RHEA:48228"/>
        <dbReference type="Rhea" id="RHEA-COMP:14681"/>
        <dbReference type="Rhea" id="RHEA-COMP:14684"/>
        <dbReference type="ChEBI" id="CHEBI:15378"/>
        <dbReference type="ChEBI" id="CHEBI:136912"/>
        <dbReference type="ChEBI" id="CHEBI:140656"/>
        <dbReference type="ChEBI" id="CHEBI:140657"/>
        <dbReference type="ChEBI" id="CHEBI:140660"/>
        <dbReference type="EC" id="2.3.1.269"/>
    </reaction>
</comment>
<sequence length="496" mass="55554">MRATKILWLFCLGVLGVLFSLPNPIFLVPLAIFFSLVPLFILNYKISGWRLFLINFLFAYFVCLGIITPLDALSLNLGVPLVTMIVLVFIPIALVIAFFFSLAAFLSRVYGWGLAPIFFGAGWVSSQYLLSYLPISFTAPIVSALAPYPLIIQSAGLLGAAFLSFLIIATNVLIANFLLKVKLPWQRFSLYLIVMLQVLNLIFGAFSLHISQSEAVGVIPIAVIQPNLGMTEYALIEKNKLFENYFNSKLLYLSQQTLKDSPKLIIWPESSGNYLLQNDQYLHRLYKNVTSYGPELLVGTPFINHVRNNQVYNVAFILKKDGDTTRTYEKKKLFPFAESDNYYSGNKLQPLPSQSGLKQIGAMICLESLCPWVARGLTQAGAQVLVLISSDAAFGNSIIPYLHRNLMALRAVENNRFAVHVGTTGPSAIFDNLGRKILEIPYRKTAYGVAEVVPITGRTFYNKIGYVFPLACFVFLIGILLMWIYYHSWQDPKKTA</sequence>
<dbReference type="PROSITE" id="PS50263">
    <property type="entry name" value="CN_HYDROLASE"/>
    <property type="match status" value="1"/>
</dbReference>
<dbReference type="CDD" id="cd07571">
    <property type="entry name" value="ALP_N-acyl_transferase"/>
    <property type="match status" value="1"/>
</dbReference>
<dbReference type="HAMAP" id="MF_01148">
    <property type="entry name" value="Lnt"/>
    <property type="match status" value="1"/>
</dbReference>
<evidence type="ECO:0000256" key="1">
    <source>
        <dbReference type="ARBA" id="ARBA00004651"/>
    </source>
</evidence>
<evidence type="ECO:0000256" key="4">
    <source>
        <dbReference type="ARBA" id="ARBA00022692"/>
    </source>
</evidence>
<dbReference type="EC" id="2.3.1.269" evidence="8"/>
<dbReference type="InterPro" id="IPR004563">
    <property type="entry name" value="Apolipo_AcylTrfase"/>
</dbReference>
<dbReference type="UniPathway" id="UPA00666"/>
<protein>
    <recommendedName>
        <fullName evidence="8">Apolipoprotein N-acyltransferase</fullName>
        <shortName evidence="8">ALP N-acyltransferase</shortName>
        <ecNumber evidence="8">2.3.1.269</ecNumber>
    </recommendedName>
</protein>
<evidence type="ECO:0000256" key="7">
    <source>
        <dbReference type="ARBA" id="ARBA00023315"/>
    </source>
</evidence>
<feature type="transmembrane region" description="Helical" evidence="8">
    <location>
        <begin position="109"/>
        <end position="130"/>
    </location>
</feature>
<feature type="transmembrane region" description="Helical" evidence="8">
    <location>
        <begin position="26"/>
        <end position="44"/>
    </location>
</feature>
<keyword evidence="5 8" id="KW-1133">Transmembrane helix</keyword>
<name>A0A1F4TJL5_UNCSA</name>
<comment type="subcellular location">
    <subcellularLocation>
        <location evidence="1 8">Cell membrane</location>
        <topology evidence="1 8">Multi-pass membrane protein</topology>
    </subcellularLocation>
</comment>
<evidence type="ECO:0000259" key="9">
    <source>
        <dbReference type="PROSITE" id="PS50263"/>
    </source>
</evidence>
<dbReference type="EMBL" id="MEUI01000042">
    <property type="protein sequence ID" value="OGC32902.1"/>
    <property type="molecule type" value="Genomic_DNA"/>
</dbReference>
<dbReference type="SUPFAM" id="SSF56317">
    <property type="entry name" value="Carbon-nitrogen hydrolase"/>
    <property type="match status" value="1"/>
</dbReference>
<keyword evidence="2 8" id="KW-1003">Cell membrane</keyword>
<evidence type="ECO:0000313" key="10">
    <source>
        <dbReference type="EMBL" id="OGC32902.1"/>
    </source>
</evidence>
<feature type="transmembrane region" description="Helical" evidence="8">
    <location>
        <begin position="190"/>
        <end position="210"/>
    </location>
</feature>
<keyword evidence="3 8" id="KW-0808">Transferase</keyword>